<accession>Q6LFW4</accession>
<feature type="chain" id="PRO_5004277405" evidence="1">
    <location>
        <begin position="20"/>
        <end position="158"/>
    </location>
</feature>
<dbReference type="Proteomes" id="UP000000593">
    <property type="component" value="Chromosome 2"/>
</dbReference>
<dbReference type="AlphaFoldDB" id="Q6LFW4"/>
<evidence type="ECO:0000256" key="1">
    <source>
        <dbReference type="SAM" id="SignalP"/>
    </source>
</evidence>
<sequence>MKNRVMIVLATLISFSAMAAISTKKEVSLLYQVKETIFIQKPSLDVEFKQYLPSTMKANMKMRIYWTLYKGLNIQYQCTNVSADIGKDMCSGIRLELATMNPAYPDALILSASNPQIHVPTRTRFMQTPWEAIAYLDLNGLDGGDVKATGTLILSAAI</sequence>
<dbReference type="HOGENOM" id="CLU_1667766_0_0_6"/>
<name>Q6LFW4_PHOPR</name>
<gene>
    <name evidence="2" type="ordered locus">PBPRB1971</name>
</gene>
<reference evidence="3" key="1">
    <citation type="journal article" date="2005" name="Science">
        <title>Life at depth: Photobacterium profundum genome sequence and expression analysis.</title>
        <authorList>
            <person name="Vezzi A."/>
            <person name="Campanaro S."/>
            <person name="D'Angelo M."/>
            <person name="Simonato F."/>
            <person name="Vitulo N."/>
            <person name="Lauro F.M."/>
            <person name="Cestaro A."/>
            <person name="Malacrida G."/>
            <person name="Simionati B."/>
            <person name="Cannata N."/>
            <person name="Romualdi C."/>
            <person name="Bartlett D.H."/>
            <person name="Valle G."/>
        </authorList>
    </citation>
    <scope>NUCLEOTIDE SEQUENCE [LARGE SCALE GENOMIC DNA]</scope>
    <source>
        <strain evidence="3">ATCC BAA-1253 / SS9</strain>
    </source>
</reference>
<evidence type="ECO:0000313" key="3">
    <source>
        <dbReference type="Proteomes" id="UP000000593"/>
    </source>
</evidence>
<dbReference type="KEGG" id="ppr:PBPRB1971"/>
<proteinExistence type="predicted"/>
<protein>
    <submittedName>
        <fullName evidence="2">Uncharacterized protein</fullName>
    </submittedName>
</protein>
<organism evidence="2 3">
    <name type="scientific">Photobacterium profundum (strain SS9)</name>
    <dbReference type="NCBI Taxonomy" id="298386"/>
    <lineage>
        <taxon>Bacteria</taxon>
        <taxon>Pseudomonadati</taxon>
        <taxon>Pseudomonadota</taxon>
        <taxon>Gammaproteobacteria</taxon>
        <taxon>Vibrionales</taxon>
        <taxon>Vibrionaceae</taxon>
        <taxon>Photobacterium</taxon>
    </lineage>
</organism>
<keyword evidence="1" id="KW-0732">Signal</keyword>
<feature type="signal peptide" evidence="1">
    <location>
        <begin position="1"/>
        <end position="19"/>
    </location>
</feature>
<dbReference type="STRING" id="298386.PBPRB1971"/>
<dbReference type="EMBL" id="CR378681">
    <property type="protein sequence ID" value="CAG23816.1"/>
    <property type="molecule type" value="Genomic_DNA"/>
</dbReference>
<evidence type="ECO:0000313" key="2">
    <source>
        <dbReference type="EMBL" id="CAG23816.1"/>
    </source>
</evidence>
<keyword evidence="3" id="KW-1185">Reference proteome</keyword>
<dbReference type="RefSeq" id="WP_011221954.1">
    <property type="nucleotide sequence ID" value="NC_006371.1"/>
</dbReference>